<feature type="transmembrane region" description="Helical" evidence="1">
    <location>
        <begin position="6"/>
        <end position="23"/>
    </location>
</feature>
<accession>A0A0R3QX05</accession>
<dbReference type="AlphaFoldDB" id="A0A0R3QX05"/>
<sequence length="39" mass="4457">MTTPLFNLSYYFALLVLIKRLVIHTSIKDSFSPINCSPL</sequence>
<keyword evidence="1" id="KW-1133">Transmembrane helix</keyword>
<organism evidence="4">
    <name type="scientific">Brugia timori</name>
    <dbReference type="NCBI Taxonomy" id="42155"/>
    <lineage>
        <taxon>Eukaryota</taxon>
        <taxon>Metazoa</taxon>
        <taxon>Ecdysozoa</taxon>
        <taxon>Nematoda</taxon>
        <taxon>Chromadorea</taxon>
        <taxon>Rhabditida</taxon>
        <taxon>Spirurina</taxon>
        <taxon>Spiruromorpha</taxon>
        <taxon>Filarioidea</taxon>
        <taxon>Onchocercidae</taxon>
        <taxon>Brugia</taxon>
    </lineage>
</organism>
<keyword evidence="3" id="KW-1185">Reference proteome</keyword>
<evidence type="ECO:0000313" key="2">
    <source>
        <dbReference type="EMBL" id="VDO34973.1"/>
    </source>
</evidence>
<reference evidence="4" key="1">
    <citation type="submission" date="2017-02" db="UniProtKB">
        <authorList>
            <consortium name="WormBaseParasite"/>
        </authorList>
    </citation>
    <scope>IDENTIFICATION</scope>
</reference>
<name>A0A0R3QX05_9BILA</name>
<dbReference type="EMBL" id="UZAG01017484">
    <property type="protein sequence ID" value="VDO34973.1"/>
    <property type="molecule type" value="Genomic_DNA"/>
</dbReference>
<reference evidence="2 3" key="2">
    <citation type="submission" date="2018-11" db="EMBL/GenBank/DDBJ databases">
        <authorList>
            <consortium name="Pathogen Informatics"/>
        </authorList>
    </citation>
    <scope>NUCLEOTIDE SEQUENCE [LARGE SCALE GENOMIC DNA]</scope>
</reference>
<evidence type="ECO:0000313" key="4">
    <source>
        <dbReference type="WBParaSite" id="BTMF_0001227101-mRNA-1"/>
    </source>
</evidence>
<dbReference type="Proteomes" id="UP000280834">
    <property type="component" value="Unassembled WGS sequence"/>
</dbReference>
<keyword evidence="1" id="KW-0472">Membrane</keyword>
<dbReference type="WBParaSite" id="BTMF_0001227101-mRNA-1">
    <property type="protein sequence ID" value="BTMF_0001227101-mRNA-1"/>
    <property type="gene ID" value="BTMF_0001227101"/>
</dbReference>
<evidence type="ECO:0000256" key="1">
    <source>
        <dbReference type="SAM" id="Phobius"/>
    </source>
</evidence>
<gene>
    <name evidence="2" type="ORF">BTMF_LOCUS10291</name>
</gene>
<protein>
    <submittedName>
        <fullName evidence="2 4">Uncharacterized protein</fullName>
    </submittedName>
</protein>
<proteinExistence type="predicted"/>
<keyword evidence="1" id="KW-0812">Transmembrane</keyword>
<evidence type="ECO:0000313" key="3">
    <source>
        <dbReference type="Proteomes" id="UP000280834"/>
    </source>
</evidence>